<evidence type="ECO:0000256" key="4">
    <source>
        <dbReference type="PIRSR" id="PIRSR617453-50"/>
    </source>
</evidence>
<evidence type="ECO:0000256" key="3">
    <source>
        <dbReference type="ARBA" id="ARBA00022946"/>
    </source>
</evidence>
<keyword evidence="5" id="KW-0496">Mitochondrion</keyword>
<evidence type="ECO:0000259" key="6">
    <source>
        <dbReference type="PROSITE" id="PS50968"/>
    </source>
</evidence>
<dbReference type="PROSITE" id="PS50968">
    <property type="entry name" value="BIOTINYL_LIPOYL"/>
    <property type="match status" value="1"/>
</dbReference>
<dbReference type="InterPro" id="IPR011053">
    <property type="entry name" value="Single_hybrid_motif"/>
</dbReference>
<dbReference type="InterPro" id="IPR003016">
    <property type="entry name" value="2-oxoA_DH_lipoyl-BS"/>
</dbReference>
<evidence type="ECO:0000313" key="7">
    <source>
        <dbReference type="EMBL" id="VDK75037.1"/>
    </source>
</evidence>
<dbReference type="OrthoDB" id="10264154at2759"/>
<dbReference type="PROSITE" id="PS00189">
    <property type="entry name" value="LIPOYL"/>
    <property type="match status" value="1"/>
</dbReference>
<keyword evidence="3 5" id="KW-0809">Transit peptide</keyword>
<reference evidence="7 8" key="1">
    <citation type="submission" date="2018-08" db="EMBL/GenBank/DDBJ databases">
        <authorList>
            <person name="Laetsch R D."/>
            <person name="Stevens L."/>
            <person name="Kumar S."/>
            <person name="Blaxter L. M."/>
        </authorList>
    </citation>
    <scope>NUCLEOTIDE SEQUENCE [LARGE SCALE GENOMIC DNA]</scope>
</reference>
<evidence type="ECO:0000256" key="5">
    <source>
        <dbReference type="RuleBase" id="RU364055"/>
    </source>
</evidence>
<dbReference type="Pfam" id="PF01597">
    <property type="entry name" value="GCV_H"/>
    <property type="match status" value="1"/>
</dbReference>
<dbReference type="InterPro" id="IPR033753">
    <property type="entry name" value="GCV_H/Fam206"/>
</dbReference>
<dbReference type="InterPro" id="IPR017453">
    <property type="entry name" value="GCV_H_sub"/>
</dbReference>
<dbReference type="EMBL" id="UYRX01000131">
    <property type="protein sequence ID" value="VDK75037.1"/>
    <property type="molecule type" value="Genomic_DNA"/>
</dbReference>
<dbReference type="GO" id="GO:0009249">
    <property type="term" value="P:protein lipoylation"/>
    <property type="evidence" value="ECO:0007669"/>
    <property type="project" value="TreeGrafter"/>
</dbReference>
<dbReference type="NCBIfam" id="TIGR00527">
    <property type="entry name" value="gcvH"/>
    <property type="match status" value="1"/>
</dbReference>
<comment type="similarity">
    <text evidence="1 5">Belongs to the GcvH family.</text>
</comment>
<name>A0A3P6SRL6_LITSI</name>
<gene>
    <name evidence="7" type="ORF">NLS_LOCUS2719</name>
</gene>
<evidence type="ECO:0000256" key="2">
    <source>
        <dbReference type="ARBA" id="ARBA00022823"/>
    </source>
</evidence>
<dbReference type="AlphaFoldDB" id="A0A3P6SRL6"/>
<dbReference type="InterPro" id="IPR000089">
    <property type="entry name" value="Biotin_lipoyl"/>
</dbReference>
<dbReference type="HAMAP" id="MF_00272">
    <property type="entry name" value="GcvH"/>
    <property type="match status" value="1"/>
</dbReference>
<dbReference type="NCBIfam" id="NF002270">
    <property type="entry name" value="PRK01202.1"/>
    <property type="match status" value="1"/>
</dbReference>
<feature type="modified residue" description="N6-lipoyllysine" evidence="4">
    <location>
        <position position="94"/>
    </location>
</feature>
<dbReference type="CDD" id="cd06848">
    <property type="entry name" value="GCS_H"/>
    <property type="match status" value="1"/>
</dbReference>
<keyword evidence="2 4" id="KW-0450">Lipoyl</keyword>
<dbReference type="GO" id="GO:0005960">
    <property type="term" value="C:glycine cleavage complex"/>
    <property type="evidence" value="ECO:0007669"/>
    <property type="project" value="UniProtKB-UniRule"/>
</dbReference>
<comment type="subunit">
    <text evidence="5">The glycine cleavage system is composed of four proteins: P, T, L and H.</text>
</comment>
<comment type="subcellular location">
    <subcellularLocation>
        <location evidence="5">Mitochondrion</location>
    </subcellularLocation>
</comment>
<comment type="function">
    <text evidence="5">The H protein shuttles the methylamine group of glycine from the P protein to the T protein.</text>
</comment>
<evidence type="ECO:0000313" key="8">
    <source>
        <dbReference type="Proteomes" id="UP000277928"/>
    </source>
</evidence>
<proteinExistence type="inferred from homology"/>
<dbReference type="PANTHER" id="PTHR11715">
    <property type="entry name" value="GLYCINE CLEAVAGE SYSTEM H PROTEIN"/>
    <property type="match status" value="1"/>
</dbReference>
<protein>
    <recommendedName>
        <fullName evidence="5">Glycine cleavage system H protein</fullName>
    </recommendedName>
</protein>
<dbReference type="Gene3D" id="2.40.50.100">
    <property type="match status" value="1"/>
</dbReference>
<dbReference type="Proteomes" id="UP000277928">
    <property type="component" value="Unassembled WGS sequence"/>
</dbReference>
<dbReference type="GO" id="GO:0019464">
    <property type="term" value="P:glycine decarboxylation via glycine cleavage system"/>
    <property type="evidence" value="ECO:0007669"/>
    <property type="project" value="UniProtKB-UniRule"/>
</dbReference>
<dbReference type="InterPro" id="IPR002930">
    <property type="entry name" value="GCV_H"/>
</dbReference>
<dbReference type="STRING" id="42156.A0A3P6SRL6"/>
<accession>A0A3P6SRL6</accession>
<sequence length="164" mass="17879">MCCTRAIQRLCSFAATSESLFSLMYRNIATSECLFADRYYTRKHEWVSIEGNTAVVGISDFAQAALGDIAYVELPEIGKELHAGDSAGAVESVKAASDIYSPISGTVMEKNIEVESTPSLINKSPLDKGMFEDKDVKDASELKELMDEAAYKSFNKVGEQEAAV</sequence>
<dbReference type="OMA" id="HEWVEMV"/>
<comment type="cofactor">
    <cofactor evidence="5">
        <name>(R)-lipoate</name>
        <dbReference type="ChEBI" id="CHEBI:83088"/>
    </cofactor>
    <text evidence="5">Binds 1 lipoyl cofactor covalently.</text>
</comment>
<keyword evidence="8" id="KW-1185">Reference proteome</keyword>
<dbReference type="SUPFAM" id="SSF51230">
    <property type="entry name" value="Single hybrid motif"/>
    <property type="match status" value="1"/>
</dbReference>
<dbReference type="PANTHER" id="PTHR11715:SF3">
    <property type="entry name" value="GLYCINE CLEAVAGE SYSTEM H PROTEIN-RELATED"/>
    <property type="match status" value="1"/>
</dbReference>
<feature type="domain" description="Lipoyl-binding" evidence="6">
    <location>
        <begin position="53"/>
        <end position="134"/>
    </location>
</feature>
<dbReference type="GO" id="GO:0005739">
    <property type="term" value="C:mitochondrion"/>
    <property type="evidence" value="ECO:0007669"/>
    <property type="project" value="UniProtKB-SubCell"/>
</dbReference>
<organism evidence="7 8">
    <name type="scientific">Litomosoides sigmodontis</name>
    <name type="common">Filarial nematode worm</name>
    <dbReference type="NCBI Taxonomy" id="42156"/>
    <lineage>
        <taxon>Eukaryota</taxon>
        <taxon>Metazoa</taxon>
        <taxon>Ecdysozoa</taxon>
        <taxon>Nematoda</taxon>
        <taxon>Chromadorea</taxon>
        <taxon>Rhabditida</taxon>
        <taxon>Spirurina</taxon>
        <taxon>Spiruromorpha</taxon>
        <taxon>Filarioidea</taxon>
        <taxon>Onchocercidae</taxon>
        <taxon>Litomosoides</taxon>
    </lineage>
</organism>
<evidence type="ECO:0000256" key="1">
    <source>
        <dbReference type="ARBA" id="ARBA00009249"/>
    </source>
</evidence>